<dbReference type="RefSeq" id="WP_258791128.1">
    <property type="nucleotide sequence ID" value="NZ_JANUGQ010000045.1"/>
</dbReference>
<feature type="chain" id="PRO_5046035068" evidence="1">
    <location>
        <begin position="20"/>
        <end position="192"/>
    </location>
</feature>
<dbReference type="EMBL" id="JANUGQ010000045">
    <property type="protein sequence ID" value="MCS0639806.1"/>
    <property type="molecule type" value="Genomic_DNA"/>
</dbReference>
<organism evidence="2 3">
    <name type="scientific">Streptomyces pyxinae</name>
    <dbReference type="NCBI Taxonomy" id="2970734"/>
    <lineage>
        <taxon>Bacteria</taxon>
        <taxon>Bacillati</taxon>
        <taxon>Actinomycetota</taxon>
        <taxon>Actinomycetes</taxon>
        <taxon>Kitasatosporales</taxon>
        <taxon>Streptomycetaceae</taxon>
        <taxon>Streptomyces</taxon>
    </lineage>
</organism>
<evidence type="ECO:0000313" key="2">
    <source>
        <dbReference type="EMBL" id="MCS0639806.1"/>
    </source>
</evidence>
<keyword evidence="3" id="KW-1185">Reference proteome</keyword>
<protein>
    <submittedName>
        <fullName evidence="2">Uncharacterized protein</fullName>
    </submittedName>
</protein>
<evidence type="ECO:0000313" key="3">
    <source>
        <dbReference type="Proteomes" id="UP001431313"/>
    </source>
</evidence>
<accession>A0ABT2CQT3</accession>
<feature type="signal peptide" evidence="1">
    <location>
        <begin position="1"/>
        <end position="19"/>
    </location>
</feature>
<name>A0ABT2CQT3_9ACTN</name>
<gene>
    <name evidence="2" type="ORF">NX801_30055</name>
</gene>
<reference evidence="2" key="1">
    <citation type="submission" date="2022-08" db="EMBL/GenBank/DDBJ databases">
        <authorList>
            <person name="Somphong A."/>
            <person name="Phongsopitanun W."/>
        </authorList>
    </citation>
    <scope>NUCLEOTIDE SEQUENCE</scope>
    <source>
        <strain evidence="2">LP05-1</strain>
    </source>
</reference>
<proteinExistence type="predicted"/>
<dbReference type="Proteomes" id="UP001431313">
    <property type="component" value="Unassembled WGS sequence"/>
</dbReference>
<evidence type="ECO:0000256" key="1">
    <source>
        <dbReference type="SAM" id="SignalP"/>
    </source>
</evidence>
<comment type="caution">
    <text evidence="2">The sequence shown here is derived from an EMBL/GenBank/DDBJ whole genome shotgun (WGS) entry which is preliminary data.</text>
</comment>
<keyword evidence="1" id="KW-0732">Signal</keyword>
<sequence>MPASLAALLATALAVWASAGLGEGPGDSRPTVLALTAGVTVLSAGLGGQDPALDRTAAIRWIPRRAAHVLLGGAVTGAVLLAVRASDADRATTALVVRDSAGLMGLAALGPLQAVPVLLPPGAVALRHVVAAVAQADRSVDELPDDVGVARLPLGLGARPVSRTPPSSTCSCTPDDSRIGLSLHLEFSPSSE</sequence>